<keyword evidence="2" id="KW-0472">Membrane</keyword>
<keyword evidence="4" id="KW-1185">Reference proteome</keyword>
<keyword evidence="2" id="KW-1133">Transmembrane helix</keyword>
<evidence type="ECO:0000256" key="1">
    <source>
        <dbReference type="SAM" id="MobiDB-lite"/>
    </source>
</evidence>
<keyword evidence="2" id="KW-0812">Transmembrane</keyword>
<evidence type="ECO:0000256" key="2">
    <source>
        <dbReference type="SAM" id="Phobius"/>
    </source>
</evidence>
<dbReference type="AlphaFoldDB" id="M0CR75"/>
<sequence>MSDDDDLRFGDVKGSDGSSTSHSGEDDLFDRLIQLLIYLFIVYVGLKMAETLLNIQIPVV</sequence>
<dbReference type="EMBL" id="AOIU01000028">
    <property type="protein sequence ID" value="ELZ24897.1"/>
    <property type="molecule type" value="Genomic_DNA"/>
</dbReference>
<feature type="transmembrane region" description="Helical" evidence="2">
    <location>
        <begin position="28"/>
        <end position="46"/>
    </location>
</feature>
<accession>M0CR75</accession>
<dbReference type="RefSeq" id="WP_006884012.1">
    <property type="nucleotide sequence ID" value="NZ_AOIU01000028.1"/>
</dbReference>
<dbReference type="Proteomes" id="UP000011626">
    <property type="component" value="Unassembled WGS sequence"/>
</dbReference>
<name>M0CR75_9EURY</name>
<evidence type="ECO:0000313" key="3">
    <source>
        <dbReference type="EMBL" id="ELZ24897.1"/>
    </source>
</evidence>
<protein>
    <submittedName>
        <fullName evidence="3">Uncharacterized protein</fullName>
    </submittedName>
</protein>
<organism evidence="3 4">
    <name type="scientific">Halosimplex carlsbadense 2-9-1</name>
    <dbReference type="NCBI Taxonomy" id="797114"/>
    <lineage>
        <taxon>Archaea</taxon>
        <taxon>Methanobacteriati</taxon>
        <taxon>Methanobacteriota</taxon>
        <taxon>Stenosarchaea group</taxon>
        <taxon>Halobacteria</taxon>
        <taxon>Halobacteriales</taxon>
        <taxon>Haloarculaceae</taxon>
        <taxon>Halosimplex</taxon>
    </lineage>
</organism>
<comment type="caution">
    <text evidence="3">The sequence shown here is derived from an EMBL/GenBank/DDBJ whole genome shotgun (WGS) entry which is preliminary data.</text>
</comment>
<feature type="region of interest" description="Disordered" evidence="1">
    <location>
        <begin position="1"/>
        <end position="25"/>
    </location>
</feature>
<reference evidence="3 4" key="1">
    <citation type="journal article" date="2014" name="PLoS Genet.">
        <title>Phylogenetically driven sequencing of extremely halophilic archaea reveals strategies for static and dynamic osmo-response.</title>
        <authorList>
            <person name="Becker E.A."/>
            <person name="Seitzer P.M."/>
            <person name="Tritt A."/>
            <person name="Larsen D."/>
            <person name="Krusor M."/>
            <person name="Yao A.I."/>
            <person name="Wu D."/>
            <person name="Madern D."/>
            <person name="Eisen J.A."/>
            <person name="Darling A.E."/>
            <person name="Facciotti M.T."/>
        </authorList>
    </citation>
    <scope>NUCLEOTIDE SEQUENCE [LARGE SCALE GENOMIC DNA]</scope>
    <source>
        <strain evidence="3 4">2-9-1</strain>
    </source>
</reference>
<proteinExistence type="predicted"/>
<evidence type="ECO:0000313" key="4">
    <source>
        <dbReference type="Proteomes" id="UP000011626"/>
    </source>
</evidence>
<gene>
    <name evidence="3" type="ORF">C475_11690</name>
</gene>